<comment type="subcellular location">
    <subcellularLocation>
        <location evidence="1">Nucleus</location>
    </subcellularLocation>
</comment>
<dbReference type="InterPro" id="IPR050358">
    <property type="entry name" value="RSE1/DDB1/CFT1"/>
</dbReference>
<evidence type="ECO:0008006" key="9">
    <source>
        <dbReference type="Google" id="ProtNLM"/>
    </source>
</evidence>
<keyword evidence="2" id="KW-0539">Nucleus</keyword>
<evidence type="ECO:0000259" key="5">
    <source>
        <dbReference type="Pfam" id="PF10433"/>
    </source>
</evidence>
<feature type="compositionally biased region" description="Acidic residues" evidence="3">
    <location>
        <begin position="84"/>
        <end position="97"/>
    </location>
</feature>
<evidence type="ECO:0000256" key="2">
    <source>
        <dbReference type="ARBA" id="ARBA00023242"/>
    </source>
</evidence>
<name>A0AAD7Y1Q7_9FUNG</name>
<evidence type="ECO:0000313" key="8">
    <source>
        <dbReference type="Proteomes" id="UP001234581"/>
    </source>
</evidence>
<proteinExistence type="predicted"/>
<evidence type="ECO:0000256" key="1">
    <source>
        <dbReference type="ARBA" id="ARBA00004123"/>
    </source>
</evidence>
<feature type="domain" description="RSE1/DDB1/CPSF1 C-terminal" evidence="4">
    <location>
        <begin position="882"/>
        <end position="1230"/>
    </location>
</feature>
<comment type="caution">
    <text evidence="7">The sequence shown here is derived from an EMBL/GenBank/DDBJ whole genome shotgun (WGS) entry which is preliminary data.</text>
</comment>
<dbReference type="GO" id="GO:0005634">
    <property type="term" value="C:nucleus"/>
    <property type="evidence" value="ECO:0007669"/>
    <property type="project" value="UniProtKB-SubCell"/>
</dbReference>
<evidence type="ECO:0000259" key="4">
    <source>
        <dbReference type="Pfam" id="PF03178"/>
    </source>
</evidence>
<organism evidence="7 8">
    <name type="scientific">Lichtheimia ornata</name>
    <dbReference type="NCBI Taxonomy" id="688661"/>
    <lineage>
        <taxon>Eukaryota</taxon>
        <taxon>Fungi</taxon>
        <taxon>Fungi incertae sedis</taxon>
        <taxon>Mucoromycota</taxon>
        <taxon>Mucoromycotina</taxon>
        <taxon>Mucoromycetes</taxon>
        <taxon>Mucorales</taxon>
        <taxon>Lichtheimiaceae</taxon>
        <taxon>Lichtheimia</taxon>
    </lineage>
</organism>
<dbReference type="Pfam" id="PF03178">
    <property type="entry name" value="CPSF_A"/>
    <property type="match status" value="1"/>
</dbReference>
<evidence type="ECO:0000256" key="3">
    <source>
        <dbReference type="SAM" id="MobiDB-lite"/>
    </source>
</evidence>
<evidence type="ECO:0000313" key="7">
    <source>
        <dbReference type="EMBL" id="KAJ8661448.1"/>
    </source>
</evidence>
<dbReference type="InterPro" id="IPR018846">
    <property type="entry name" value="Beta-prop_RSE1/DDB1/CPSF1_1st"/>
</dbReference>
<dbReference type="EMBL" id="JARTCD010000008">
    <property type="protein sequence ID" value="KAJ8661448.1"/>
    <property type="molecule type" value="Genomic_DNA"/>
</dbReference>
<sequence>MFAYHRSTSHSTVIQRILTGSLTGTGHDVVLVKPTCLELRQLNTSDVIDDLLTLSFEQPSFGNITDANVVRCRFLEQEKREQEQDQEDEEDEDETEDMASISIDFPYVVKVRQGHTPVQGDDVIVVISEYGKLVFMTIATPQEGHLSQKGRFEPLAEICMDEPGLEFSKVNKRLAVDPYSRAIAISAYEDRFDVMIMGESISRTHFDPIVGRGSIEEEGIIWHMEFLHTESNSRDRILLALMIFNDVEVKCWISIYAIDATNPEDVLVERIGRLPLDANAPIPILFIPLKHHPEAFVIITNYEAALVTVEDIVSGNMFYPTCLIPRPFGEVNCPLMTSFAIPVDDSPIPYVYVGSDNGNFFKLSFPSPQAMNWDIMERINPVGSSMCVLGVMDVPENEGEYQADIVIYAGEGADSQVLAVDREHKRPPLLIQSFENRAPITDMRAAMSADECGQDTVVSCSGQGGQGALCLFQRGIKSKTIGSSSNHWQQISRVWSTVISDADNSLLPLLVTSSAINSKVLSTRHGDIRELEQLQADKRLVGAGSINLDSKGYLIKAYPDEVVVIDITAQDLICARWKSSGNETITLAAVLSCANPGSAQIALVVFNDGESSLIILTPKPAFDHRGIIIEATSRSSCQAEPSYLGYLQLKNQTLLAIGTFKPSVQFYDTSSRNLELLEDIDLAMIQGLDNCAIPHSMAVITSEKEEEQSILMLGLRVGSIVFFPIEHQDKHLFDKKSTPFIRQLGRRAVRFDSASSSSSSLSSILALSDQLWRVQYNDLYPDAVEIDLVLLPWMKDIEQVVSFSIDGMHREFTGVVADDSLHVVQLSKQSTVAAEKIPLGETPTRFMLDSAFSHNAFVLTSAIDSNNFRNKNTLHLVDTRSPSNQNQILLNERAFQPTDEVLCMTEWTLQHRNKTYRYLCLGVGQMNMTSNRTRIKKIGAERGTLMIYRLKQGKDERVRYTLRPVMNKDLTGGVFAICPHPAGLLFSAGPVLYLYQLDTDGKEAKLIEITKKPLRFLITGIQVDGDKICVTCQGDSISYYRFNAETSKLEYCKSDISARTMLHSMMPHPQLVVGSNQFGGLIALWDNPEDRSFEQRLLTSFSFHYPDILIRPSLTSLLSSTTLEVVTHADCIDGHILPWDSSSSSSSSNETTTTTTIKPILCAGVSGGLISVHRVSQPLYELLYALQERLVHFAQSLYILLGSPRDFQWYHNIGQREKHALDGDLLSLYLRLESDEQHQVVELVDDQLFSSILDPAKVFLDQNTTSTQIASLLENLLRALERCC</sequence>
<reference evidence="7 8" key="1">
    <citation type="submission" date="2023-03" db="EMBL/GenBank/DDBJ databases">
        <title>Genome sequence of Lichtheimia ornata CBS 291.66.</title>
        <authorList>
            <person name="Mohabir J.T."/>
            <person name="Shea T.P."/>
            <person name="Kurbessoian T."/>
            <person name="Berby B."/>
            <person name="Fontaine J."/>
            <person name="Livny J."/>
            <person name="Gnirke A."/>
            <person name="Stajich J.E."/>
            <person name="Cuomo C.A."/>
        </authorList>
    </citation>
    <scope>NUCLEOTIDE SEQUENCE [LARGE SCALE GENOMIC DNA]</scope>
    <source>
        <strain evidence="7">CBS 291.66</strain>
    </source>
</reference>
<dbReference type="GeneID" id="83210130"/>
<keyword evidence="8" id="KW-1185">Reference proteome</keyword>
<dbReference type="Proteomes" id="UP001234581">
    <property type="component" value="Unassembled WGS sequence"/>
</dbReference>
<feature type="domain" description="RSE1/DDB1/CPSF1 first beta-propeller" evidence="5">
    <location>
        <begin position="13"/>
        <end position="434"/>
    </location>
</feature>
<feature type="region of interest" description="Disordered" evidence="3">
    <location>
        <begin position="78"/>
        <end position="97"/>
    </location>
</feature>
<accession>A0AAD7Y1Q7</accession>
<dbReference type="Pfam" id="PF23726">
    <property type="entry name" value="Beta-prop_RSE1_2nd"/>
    <property type="match status" value="1"/>
</dbReference>
<evidence type="ECO:0000259" key="6">
    <source>
        <dbReference type="Pfam" id="PF23726"/>
    </source>
</evidence>
<dbReference type="RefSeq" id="XP_058346361.1">
    <property type="nucleotide sequence ID" value="XM_058482794.1"/>
</dbReference>
<dbReference type="SUPFAM" id="SSF101908">
    <property type="entry name" value="Putative isomerase YbhE"/>
    <property type="match status" value="1"/>
</dbReference>
<dbReference type="InterPro" id="IPR015943">
    <property type="entry name" value="WD40/YVTN_repeat-like_dom_sf"/>
</dbReference>
<dbReference type="GO" id="GO:0003676">
    <property type="term" value="F:nucleic acid binding"/>
    <property type="evidence" value="ECO:0007669"/>
    <property type="project" value="InterPro"/>
</dbReference>
<protein>
    <recommendedName>
        <fullName evidence="9">DNA damage-binding protein 1</fullName>
    </recommendedName>
</protein>
<dbReference type="PANTHER" id="PTHR10644">
    <property type="entry name" value="DNA REPAIR/RNA PROCESSING CPSF FAMILY"/>
    <property type="match status" value="1"/>
</dbReference>
<feature type="domain" description="RSE1/DDB1/CPSF1 second beta-propeller" evidence="6">
    <location>
        <begin position="489"/>
        <end position="825"/>
    </location>
</feature>
<gene>
    <name evidence="7" type="ORF">O0I10_002714</name>
</gene>
<dbReference type="Gene3D" id="2.130.10.10">
    <property type="entry name" value="YVTN repeat-like/Quinoprotein amine dehydrogenase"/>
    <property type="match status" value="2"/>
</dbReference>
<dbReference type="Pfam" id="PF10433">
    <property type="entry name" value="Beta-prop_RSE1_1st"/>
    <property type="match status" value="1"/>
</dbReference>
<dbReference type="InterPro" id="IPR004871">
    <property type="entry name" value="RSE1/DDB1/CPSF1_C"/>
</dbReference>
<dbReference type="InterPro" id="IPR058543">
    <property type="entry name" value="Beta-prop_RSE1/DDB1/CPSF1_2nd"/>
</dbReference>